<keyword evidence="2" id="KW-0560">Oxidoreductase</keyword>
<protein>
    <submittedName>
        <fullName evidence="5">FAD-dependent oxidoreductase</fullName>
    </submittedName>
</protein>
<dbReference type="SUPFAM" id="SSF51905">
    <property type="entry name" value="FAD/NAD(P)-binding domain"/>
    <property type="match status" value="1"/>
</dbReference>
<accession>A0ABW9Z9A7</accession>
<evidence type="ECO:0000313" key="6">
    <source>
        <dbReference type="Proteomes" id="UP000798602"/>
    </source>
</evidence>
<keyword evidence="6" id="KW-1185">Reference proteome</keyword>
<evidence type="ECO:0000313" key="5">
    <source>
        <dbReference type="EMBL" id="NBL65462.1"/>
    </source>
</evidence>
<evidence type="ECO:0000256" key="3">
    <source>
        <dbReference type="SAM" id="Phobius"/>
    </source>
</evidence>
<dbReference type="PRINTS" id="PR00368">
    <property type="entry name" value="FADPNR"/>
</dbReference>
<dbReference type="PRINTS" id="PR00469">
    <property type="entry name" value="PNDRDTASEII"/>
</dbReference>
<dbReference type="InterPro" id="IPR050097">
    <property type="entry name" value="Ferredoxin-NADP_redctase_2"/>
</dbReference>
<proteinExistence type="predicted"/>
<sequence length="308" mass="33517">MNNQFSFEVVIIGGSYAGLAAAMALGRSLRNILVIDSGNPCNQQTPQSHNFITQDGKPPATISKEAKHQVLQYPSVQFLNDEVHSVTQENLGFLVQTGSGKKFTSKKIIIATGLQDVMPEIPGFAASWGISVLHCPYCHGYEVRNKNLGILADGALAYELAKLISHWSSNLTIFTNGIGEIDLDKLEILEKLNIAVIEKPVESISHHSGYVEAVNFSDGTSQKIDAIFSRPKYHQKALHFIEKLDCDLDENGIIKTDHFQKTSVEGVYAVGDCATLFRSVSAAVAAGNLAGAIVNKELIEEKFLALKC</sequence>
<feature type="domain" description="FAD/NAD(P)-binding" evidence="4">
    <location>
        <begin position="8"/>
        <end position="287"/>
    </location>
</feature>
<dbReference type="Gene3D" id="3.50.50.60">
    <property type="entry name" value="FAD/NAD(P)-binding domain"/>
    <property type="match status" value="2"/>
</dbReference>
<reference evidence="6" key="1">
    <citation type="submission" date="2020-01" db="EMBL/GenBank/DDBJ databases">
        <title>Sphingomonas sp. strain CSW-10.</title>
        <authorList>
            <person name="Chen W.-M."/>
        </authorList>
    </citation>
    <scope>NUCLEOTIDE SEQUENCE [LARGE SCALE GENOMIC DNA]</scope>
    <source>
        <strain evidence="6">NST-5</strain>
    </source>
</reference>
<dbReference type="InterPro" id="IPR036188">
    <property type="entry name" value="FAD/NAD-bd_sf"/>
</dbReference>
<keyword evidence="3" id="KW-0472">Membrane</keyword>
<keyword evidence="1" id="KW-0285">Flavoprotein</keyword>
<dbReference type="InterPro" id="IPR023753">
    <property type="entry name" value="FAD/NAD-binding_dom"/>
</dbReference>
<comment type="caution">
    <text evidence="5">The sequence shown here is derived from an EMBL/GenBank/DDBJ whole genome shotgun (WGS) entry which is preliminary data.</text>
</comment>
<keyword evidence="3" id="KW-1133">Transmembrane helix</keyword>
<gene>
    <name evidence="5" type="ORF">GV828_09650</name>
</gene>
<keyword evidence="3" id="KW-0812">Transmembrane</keyword>
<dbReference type="Proteomes" id="UP000798602">
    <property type="component" value="Unassembled WGS sequence"/>
</dbReference>
<dbReference type="Pfam" id="PF07992">
    <property type="entry name" value="Pyr_redox_2"/>
    <property type="match status" value="1"/>
</dbReference>
<organism evidence="5 6">
    <name type="scientific">Flavobacterium ichthyis</name>
    <dbReference type="NCBI Taxonomy" id="2698827"/>
    <lineage>
        <taxon>Bacteria</taxon>
        <taxon>Pseudomonadati</taxon>
        <taxon>Bacteroidota</taxon>
        <taxon>Flavobacteriia</taxon>
        <taxon>Flavobacteriales</taxon>
        <taxon>Flavobacteriaceae</taxon>
        <taxon>Flavobacterium</taxon>
    </lineage>
</organism>
<evidence type="ECO:0000259" key="4">
    <source>
        <dbReference type="Pfam" id="PF07992"/>
    </source>
</evidence>
<dbReference type="EMBL" id="JAABLM010000010">
    <property type="protein sequence ID" value="NBL65462.1"/>
    <property type="molecule type" value="Genomic_DNA"/>
</dbReference>
<dbReference type="RefSeq" id="WP_166537280.1">
    <property type="nucleotide sequence ID" value="NZ_JAABLM010000010.1"/>
</dbReference>
<dbReference type="PANTHER" id="PTHR48105">
    <property type="entry name" value="THIOREDOXIN REDUCTASE 1-RELATED-RELATED"/>
    <property type="match status" value="1"/>
</dbReference>
<name>A0ABW9Z9A7_9FLAO</name>
<evidence type="ECO:0000256" key="2">
    <source>
        <dbReference type="ARBA" id="ARBA00023002"/>
    </source>
</evidence>
<evidence type="ECO:0000256" key="1">
    <source>
        <dbReference type="ARBA" id="ARBA00022630"/>
    </source>
</evidence>
<feature type="transmembrane region" description="Helical" evidence="3">
    <location>
        <begin position="6"/>
        <end position="25"/>
    </location>
</feature>